<keyword evidence="2" id="KW-0805">Transcription regulation</keyword>
<keyword evidence="9" id="KW-1185">Reference proteome</keyword>
<keyword evidence="5" id="KW-0804">Transcription</keyword>
<evidence type="ECO:0000256" key="5">
    <source>
        <dbReference type="ARBA" id="ARBA00023163"/>
    </source>
</evidence>
<evidence type="ECO:0000256" key="4">
    <source>
        <dbReference type="ARBA" id="ARBA00023125"/>
    </source>
</evidence>
<evidence type="ECO:0000256" key="3">
    <source>
        <dbReference type="ARBA" id="ARBA00023082"/>
    </source>
</evidence>
<keyword evidence="3" id="KW-0731">Sigma factor</keyword>
<dbReference type="Pfam" id="PF00072">
    <property type="entry name" value="Response_reg"/>
    <property type="match status" value="1"/>
</dbReference>
<dbReference type="InterPro" id="IPR001789">
    <property type="entry name" value="Sig_transdc_resp-reg_receiver"/>
</dbReference>
<dbReference type="InterPro" id="IPR039420">
    <property type="entry name" value="WalR-like"/>
</dbReference>
<feature type="domain" description="Response regulatory" evidence="7">
    <location>
        <begin position="20"/>
        <end position="138"/>
    </location>
</feature>
<proteinExistence type="inferred from homology"/>
<comment type="similarity">
    <text evidence="1">Belongs to the sigma-70 factor family. ECF subfamily.</text>
</comment>
<dbReference type="InterPro" id="IPR016032">
    <property type="entry name" value="Sig_transdc_resp-reg_C-effctor"/>
</dbReference>
<evidence type="ECO:0000313" key="8">
    <source>
        <dbReference type="EMBL" id="UOQ56832.1"/>
    </source>
</evidence>
<dbReference type="RefSeq" id="WP_244727312.1">
    <property type="nucleotide sequence ID" value="NZ_CP095045.1"/>
</dbReference>
<protein>
    <submittedName>
        <fullName evidence="8">Response regulator</fullName>
    </submittedName>
</protein>
<organism evidence="8 9">
    <name type="scientific">Leucobacter allii</name>
    <dbReference type="NCBI Taxonomy" id="2932247"/>
    <lineage>
        <taxon>Bacteria</taxon>
        <taxon>Bacillati</taxon>
        <taxon>Actinomycetota</taxon>
        <taxon>Actinomycetes</taxon>
        <taxon>Micrococcales</taxon>
        <taxon>Microbacteriaceae</taxon>
        <taxon>Leucobacter</taxon>
    </lineage>
</organism>
<dbReference type="EMBL" id="CP095045">
    <property type="protein sequence ID" value="UOQ56832.1"/>
    <property type="molecule type" value="Genomic_DNA"/>
</dbReference>
<dbReference type="SUPFAM" id="SSF46894">
    <property type="entry name" value="C-terminal effector domain of the bipartite response regulators"/>
    <property type="match status" value="1"/>
</dbReference>
<dbReference type="PANTHER" id="PTHR43214">
    <property type="entry name" value="TWO-COMPONENT RESPONSE REGULATOR"/>
    <property type="match status" value="1"/>
</dbReference>
<dbReference type="Proteomes" id="UP000831786">
    <property type="component" value="Chromosome"/>
</dbReference>
<dbReference type="SUPFAM" id="SSF52172">
    <property type="entry name" value="CheY-like"/>
    <property type="match status" value="1"/>
</dbReference>
<keyword evidence="4" id="KW-0238">DNA-binding</keyword>
<keyword evidence="6" id="KW-0597">Phosphoprotein</keyword>
<accession>A0ABY4FKP4</accession>
<dbReference type="InterPro" id="IPR013249">
    <property type="entry name" value="RNA_pol_sigma70_r4_t2"/>
</dbReference>
<dbReference type="Gene3D" id="3.40.50.2300">
    <property type="match status" value="1"/>
</dbReference>
<dbReference type="Pfam" id="PF08281">
    <property type="entry name" value="Sigma70_r4_2"/>
    <property type="match status" value="1"/>
</dbReference>
<dbReference type="Gene3D" id="1.10.10.10">
    <property type="entry name" value="Winged helix-like DNA-binding domain superfamily/Winged helix DNA-binding domain"/>
    <property type="match status" value="1"/>
</dbReference>
<feature type="modified residue" description="4-aspartylphosphate" evidence="6">
    <location>
        <position position="73"/>
    </location>
</feature>
<evidence type="ECO:0000256" key="2">
    <source>
        <dbReference type="ARBA" id="ARBA00023015"/>
    </source>
</evidence>
<evidence type="ECO:0000313" key="9">
    <source>
        <dbReference type="Proteomes" id="UP000831786"/>
    </source>
</evidence>
<dbReference type="PANTHER" id="PTHR43214:SF42">
    <property type="entry name" value="TRANSCRIPTIONAL REGULATORY PROTEIN DESR"/>
    <property type="match status" value="1"/>
</dbReference>
<dbReference type="SMART" id="SM00448">
    <property type="entry name" value="REC"/>
    <property type="match status" value="1"/>
</dbReference>
<name>A0ABY4FKP4_9MICO</name>
<evidence type="ECO:0000256" key="1">
    <source>
        <dbReference type="ARBA" id="ARBA00010641"/>
    </source>
</evidence>
<dbReference type="InterPro" id="IPR036388">
    <property type="entry name" value="WH-like_DNA-bd_sf"/>
</dbReference>
<sequence>MSPPSTTTPVARAPRPARRGVAVVEDHLMQRRYTESLVDAQPDLQLVHSAETLPEFVGWYERAERRPQLLLLDLLVERGPAADPATVARLTRSGLKIVVFSAMSSPPLVRRVAEAGAQSFVGKRDTERDLLAAIRATLDGRAWRSPEFDAVVADAPPRPRFGVQEERALTLYASGMTLAEVAAEIGVQPGTAKKYLHRVRAKYAELGRPVRSRLEMLRAATQDGFVPPPA</sequence>
<evidence type="ECO:0000259" key="7">
    <source>
        <dbReference type="PROSITE" id="PS50110"/>
    </source>
</evidence>
<dbReference type="PROSITE" id="PS50110">
    <property type="entry name" value="RESPONSE_REGULATORY"/>
    <property type="match status" value="1"/>
</dbReference>
<evidence type="ECO:0000256" key="6">
    <source>
        <dbReference type="PROSITE-ProRule" id="PRU00169"/>
    </source>
</evidence>
<gene>
    <name evidence="8" type="ORF">MUN78_14350</name>
</gene>
<reference evidence="8 9" key="1">
    <citation type="submission" date="2022-04" db="EMBL/GenBank/DDBJ databases">
        <title>Leucobacter sp. isolated from rhizosphere of garlic.</title>
        <authorList>
            <person name="Won M."/>
            <person name="Lee C.-M."/>
            <person name="Woen H.-Y."/>
            <person name="Kwon S.-W."/>
        </authorList>
    </citation>
    <scope>NUCLEOTIDE SEQUENCE [LARGE SCALE GENOMIC DNA]</scope>
    <source>
        <strain evidence="8 9">H21R-40</strain>
    </source>
</reference>
<dbReference type="InterPro" id="IPR011006">
    <property type="entry name" value="CheY-like_superfamily"/>
</dbReference>